<dbReference type="FunFam" id="3.40.630.10:FF:000101">
    <property type="entry name" value="N-acetylated alpha-linked acidic dipeptidase like 1"/>
    <property type="match status" value="1"/>
</dbReference>
<dbReference type="Gene3D" id="3.50.30.30">
    <property type="match status" value="1"/>
</dbReference>
<dbReference type="GO" id="GO:0004180">
    <property type="term" value="F:carboxypeptidase activity"/>
    <property type="evidence" value="ECO:0007669"/>
    <property type="project" value="TreeGrafter"/>
</dbReference>
<reference evidence="2 3" key="1">
    <citation type="journal article" date="2014" name="Nat. Commun.">
        <title>Molecular traces of alternative social organization in a termite genome.</title>
        <authorList>
            <person name="Terrapon N."/>
            <person name="Li C."/>
            <person name="Robertson H.M."/>
            <person name="Ji L."/>
            <person name="Meng X."/>
            <person name="Booth W."/>
            <person name="Chen Z."/>
            <person name="Childers C.P."/>
            <person name="Glastad K.M."/>
            <person name="Gokhale K."/>
            <person name="Gowin J."/>
            <person name="Gronenberg W."/>
            <person name="Hermansen R.A."/>
            <person name="Hu H."/>
            <person name="Hunt B.G."/>
            <person name="Huylmans A.K."/>
            <person name="Khalil S.M."/>
            <person name="Mitchell R.D."/>
            <person name="Munoz-Torres M.C."/>
            <person name="Mustard J.A."/>
            <person name="Pan H."/>
            <person name="Reese J.T."/>
            <person name="Scharf M.E."/>
            <person name="Sun F."/>
            <person name="Vogel H."/>
            <person name="Xiao J."/>
            <person name="Yang W."/>
            <person name="Yang Z."/>
            <person name="Yang Z."/>
            <person name="Zhou J."/>
            <person name="Zhu J."/>
            <person name="Brent C.S."/>
            <person name="Elsik C.G."/>
            <person name="Goodisman M.A."/>
            <person name="Liberles D.A."/>
            <person name="Roe R.M."/>
            <person name="Vargo E.L."/>
            <person name="Vilcinskas A."/>
            <person name="Wang J."/>
            <person name="Bornberg-Bauer E."/>
            <person name="Korb J."/>
            <person name="Zhang G."/>
            <person name="Liebig J."/>
        </authorList>
    </citation>
    <scope>NUCLEOTIDE SEQUENCE [LARGE SCALE GENOMIC DNA]</scope>
    <source>
        <tissue evidence="2">Whole organism</tissue>
    </source>
</reference>
<accession>A0A067R260</accession>
<dbReference type="AlphaFoldDB" id="A0A067R260"/>
<proteinExistence type="inferred from homology"/>
<protein>
    <submittedName>
        <fullName evidence="2">N-acetylated-alpha-linked acidic dipeptidase 2</fullName>
    </submittedName>
</protein>
<dbReference type="PANTHER" id="PTHR10404:SF77">
    <property type="entry name" value="GLUTAMATE CARBOXYPEPTIDASE 2 HOMOLOG"/>
    <property type="match status" value="1"/>
</dbReference>
<sequence>MHGNPATEGINITNCLPLQIISAEDAKYILTRMSSSDPFPESWKGSMSISYQTGPEFSSNIWKLKMEMNMVNLKKTYYSVTGAIRGSHEPDRYVLLGSSHGLLSGNYTFGAMASMMEVARVFNMLISKRGWRPRRSVVFCSWGFNSVDGIVTPVLLNSEWGHSMRQRAVAYLGVDISVKAYRSLSVEASPLLFKTVYNASSLVPSVGPAEAKPGVKTVFDTWLKSVDPNKQKLNIIKGEGNAQSVLYDLGVPSLNVHLTTTEVCTLFGYQTNSSLDFIPSQLECF</sequence>
<dbReference type="eggNOG" id="KOG2195">
    <property type="taxonomic scope" value="Eukaryota"/>
</dbReference>
<dbReference type="InParanoid" id="A0A067R260"/>
<name>A0A067R260_ZOONE</name>
<evidence type="ECO:0000256" key="1">
    <source>
        <dbReference type="ARBA" id="ARBA00005634"/>
    </source>
</evidence>
<dbReference type="PANTHER" id="PTHR10404">
    <property type="entry name" value="N-ACETYLATED-ALPHA-LINKED ACIDIC DIPEPTIDASE"/>
    <property type="match status" value="1"/>
</dbReference>
<dbReference type="EMBL" id="KK853074">
    <property type="protein sequence ID" value="KDR11765.1"/>
    <property type="molecule type" value="Genomic_DNA"/>
</dbReference>
<dbReference type="InterPro" id="IPR039373">
    <property type="entry name" value="Peptidase_M28B"/>
</dbReference>
<dbReference type="Gene3D" id="3.40.630.10">
    <property type="entry name" value="Zn peptidases"/>
    <property type="match status" value="1"/>
</dbReference>
<dbReference type="STRING" id="136037.A0A067R260"/>
<comment type="similarity">
    <text evidence="1">Belongs to the peptidase M28 family. M28B subfamily.</text>
</comment>
<gene>
    <name evidence="2" type="ORF">L798_14261</name>
</gene>
<evidence type="ECO:0000313" key="2">
    <source>
        <dbReference type="EMBL" id="KDR11765.1"/>
    </source>
</evidence>
<dbReference type="SUPFAM" id="SSF53187">
    <property type="entry name" value="Zn-dependent exopeptidases"/>
    <property type="match status" value="1"/>
</dbReference>
<keyword evidence="3" id="KW-1185">Reference proteome</keyword>
<organism evidence="2 3">
    <name type="scientific">Zootermopsis nevadensis</name>
    <name type="common">Dampwood termite</name>
    <dbReference type="NCBI Taxonomy" id="136037"/>
    <lineage>
        <taxon>Eukaryota</taxon>
        <taxon>Metazoa</taxon>
        <taxon>Ecdysozoa</taxon>
        <taxon>Arthropoda</taxon>
        <taxon>Hexapoda</taxon>
        <taxon>Insecta</taxon>
        <taxon>Pterygota</taxon>
        <taxon>Neoptera</taxon>
        <taxon>Polyneoptera</taxon>
        <taxon>Dictyoptera</taxon>
        <taxon>Blattodea</taxon>
        <taxon>Blattoidea</taxon>
        <taxon>Termitoidae</taxon>
        <taxon>Termopsidae</taxon>
        <taxon>Zootermopsis</taxon>
    </lineage>
</organism>
<evidence type="ECO:0000313" key="3">
    <source>
        <dbReference type="Proteomes" id="UP000027135"/>
    </source>
</evidence>
<dbReference type="Proteomes" id="UP000027135">
    <property type="component" value="Unassembled WGS sequence"/>
</dbReference>